<dbReference type="InParanoid" id="A0A7M7PDB2"/>
<accession>A0A7M7PDB2</accession>
<evidence type="ECO:0000256" key="1">
    <source>
        <dbReference type="SAM" id="MobiDB-lite"/>
    </source>
</evidence>
<feature type="region of interest" description="Disordered" evidence="1">
    <location>
        <begin position="242"/>
        <end position="268"/>
    </location>
</feature>
<dbReference type="Pfam" id="PF20209">
    <property type="entry name" value="DUF6570"/>
    <property type="match status" value="1"/>
</dbReference>
<feature type="domain" description="DUF6570" evidence="2">
    <location>
        <begin position="707"/>
        <end position="762"/>
    </location>
</feature>
<protein>
    <recommendedName>
        <fullName evidence="2">DUF6570 domain-containing protein</fullName>
    </recommendedName>
</protein>
<dbReference type="RefSeq" id="XP_030849716.1">
    <property type="nucleotide sequence ID" value="XM_030993856.1"/>
</dbReference>
<evidence type="ECO:0000313" key="4">
    <source>
        <dbReference type="Proteomes" id="UP000007110"/>
    </source>
</evidence>
<dbReference type="OMA" id="FRRMHKD"/>
<dbReference type="KEGG" id="spu:115927689"/>
<evidence type="ECO:0000259" key="2">
    <source>
        <dbReference type="Pfam" id="PF20209"/>
    </source>
</evidence>
<feature type="compositionally biased region" description="Basic residues" evidence="1">
    <location>
        <begin position="246"/>
        <end position="267"/>
    </location>
</feature>
<dbReference type="AlphaFoldDB" id="A0A7M7PDB2"/>
<dbReference type="Proteomes" id="UP000007110">
    <property type="component" value="Unassembled WGS sequence"/>
</dbReference>
<proteinExistence type="predicted"/>
<name>A0A7M7PDB2_STRPU</name>
<dbReference type="EnsemblMetazoa" id="XM_030993856">
    <property type="protein sequence ID" value="XP_030849716"/>
    <property type="gene ID" value="LOC115927689"/>
</dbReference>
<reference evidence="4" key="1">
    <citation type="submission" date="2015-02" db="EMBL/GenBank/DDBJ databases">
        <title>Genome sequencing for Strongylocentrotus purpuratus.</title>
        <authorList>
            <person name="Murali S."/>
            <person name="Liu Y."/>
            <person name="Vee V."/>
            <person name="English A."/>
            <person name="Wang M."/>
            <person name="Skinner E."/>
            <person name="Han Y."/>
            <person name="Muzny D.M."/>
            <person name="Worley K.C."/>
            <person name="Gibbs R.A."/>
        </authorList>
    </citation>
    <scope>NUCLEOTIDE SEQUENCE</scope>
</reference>
<keyword evidence="4" id="KW-1185">Reference proteome</keyword>
<dbReference type="GeneID" id="115927689"/>
<reference evidence="3" key="2">
    <citation type="submission" date="2021-01" db="UniProtKB">
        <authorList>
            <consortium name="EnsemblMetazoa"/>
        </authorList>
    </citation>
    <scope>IDENTIFICATION</scope>
</reference>
<dbReference type="InterPro" id="IPR046700">
    <property type="entry name" value="DUF6570"/>
</dbReference>
<sequence length="774" mass="92384">MRLAKSMGCPLHTEYEVTSVCAKATSGKNETLKGYPQLQDFVCNPIPSSNTHSESQSGSSGCSIHCESFDEVQILDESVSPQKMIDNPNVFLFPEKANETISHDVHYNGQELKLKSVTITLTKLKEPQLNNSCLLKGNDSMKTEYENEQKGDSKNGTKCENDSDRLNLVTKVQNSNSILSRKRKWSNLESDAKVDVDLGKEIRKCKWVKMNENDSLRIDASKCVDSNDKLIIIGEVHVRNVDPGKKTRKNRQSSNQIRKRSRQRMREKRALTKDEIIKKKEKCIDNAQIRKIKSKNKYQNDLTYKIKKINEVKQRQKENYNTDLSHKIKQGAYVKQRQKEMYKEDSNFRNIQLNIMKTKYHSDLHYKKKILYRNKQKYLINEGFKENVKTVMRTKMKNKYWNEEQFKQMHKSKIRSKYLNNEHFKEKHRNTMKKRIKELYRNDKHFKEKQRDTMKKRIKELYRNDKHFKEKQRDTMKKRIKELYHNNEHFRRMHKDKIRSKYLNNQHFRRMHQDKIRSKYLNNQHFRRMHKDKIKSKYLNNEHFRRMHKDKIRSKYLNDQHFKEKQQDTMKILSKIRYKGKEFKEKKLMSLKMKYKKIEKYRQNVIKQNRKRFALRTVKLSEFDIVLEEFRKIISHGPEYVCCVCLKLLFENQVLKCKKNNYKIQTCISEDYLHVCNLECRSKCLIGQSARSSLWICFTCHRKLKAGKVPPEANMNNLQLHEVPEELANLNNLEQHLIALNIPFMKLMALPKGGQNGVHGPVNLNCIPNAKYKK</sequence>
<dbReference type="OrthoDB" id="8123539at2759"/>
<organism evidence="3 4">
    <name type="scientific">Strongylocentrotus purpuratus</name>
    <name type="common">Purple sea urchin</name>
    <dbReference type="NCBI Taxonomy" id="7668"/>
    <lineage>
        <taxon>Eukaryota</taxon>
        <taxon>Metazoa</taxon>
        <taxon>Echinodermata</taxon>
        <taxon>Eleutherozoa</taxon>
        <taxon>Echinozoa</taxon>
        <taxon>Echinoidea</taxon>
        <taxon>Euechinoidea</taxon>
        <taxon>Echinacea</taxon>
        <taxon>Camarodonta</taxon>
        <taxon>Echinidea</taxon>
        <taxon>Strongylocentrotidae</taxon>
        <taxon>Strongylocentrotus</taxon>
    </lineage>
</organism>
<evidence type="ECO:0000313" key="3">
    <source>
        <dbReference type="EnsemblMetazoa" id="XP_030849716"/>
    </source>
</evidence>